<accession>A0ABV9H078</accession>
<gene>
    <name evidence="2" type="ORF">ACFO1V_00315</name>
</gene>
<name>A0ABV9H078_9HYPH</name>
<protein>
    <submittedName>
        <fullName evidence="2">PQQ-dependent sugar dehydrogenase</fullName>
        <ecNumber evidence="2">1.1.5.-</ecNumber>
    </submittedName>
</protein>
<reference evidence="3" key="1">
    <citation type="journal article" date="2019" name="Int. J. Syst. Evol. Microbiol.">
        <title>The Global Catalogue of Microorganisms (GCM) 10K type strain sequencing project: providing services to taxonomists for standard genome sequencing and annotation.</title>
        <authorList>
            <consortium name="The Broad Institute Genomics Platform"/>
            <consortium name="The Broad Institute Genome Sequencing Center for Infectious Disease"/>
            <person name="Wu L."/>
            <person name="Ma J."/>
        </authorList>
    </citation>
    <scope>NUCLEOTIDE SEQUENCE [LARGE SCALE GENOMIC DNA]</scope>
    <source>
        <strain evidence="3">CGMCC 1.15731</strain>
    </source>
</reference>
<evidence type="ECO:0000259" key="1">
    <source>
        <dbReference type="Pfam" id="PF07995"/>
    </source>
</evidence>
<dbReference type="RefSeq" id="WP_374829891.1">
    <property type="nucleotide sequence ID" value="NZ_JBHEEZ010000002.1"/>
</dbReference>
<evidence type="ECO:0000313" key="2">
    <source>
        <dbReference type="EMBL" id="MFC4623687.1"/>
    </source>
</evidence>
<keyword evidence="2" id="KW-0560">Oxidoreductase</keyword>
<organism evidence="2 3">
    <name type="scientific">Daeguia caeni</name>
    <dbReference type="NCBI Taxonomy" id="439612"/>
    <lineage>
        <taxon>Bacteria</taxon>
        <taxon>Pseudomonadati</taxon>
        <taxon>Pseudomonadota</taxon>
        <taxon>Alphaproteobacteria</taxon>
        <taxon>Hyphomicrobiales</taxon>
        <taxon>Brucellaceae</taxon>
        <taxon>Daeguia</taxon>
    </lineage>
</organism>
<feature type="domain" description="Glucose/Sorbosone dehydrogenase" evidence="1">
    <location>
        <begin position="51"/>
        <end position="378"/>
    </location>
</feature>
<dbReference type="PANTHER" id="PTHR19328:SF75">
    <property type="entry name" value="ALDOSE SUGAR DEHYDROGENASE YLII"/>
    <property type="match status" value="1"/>
</dbReference>
<proteinExistence type="predicted"/>
<dbReference type="EMBL" id="JBHSEL010000001">
    <property type="protein sequence ID" value="MFC4623687.1"/>
    <property type="molecule type" value="Genomic_DNA"/>
</dbReference>
<dbReference type="PANTHER" id="PTHR19328">
    <property type="entry name" value="HEDGEHOG-INTERACTING PROTEIN"/>
    <property type="match status" value="1"/>
</dbReference>
<dbReference type="Proteomes" id="UP001596042">
    <property type="component" value="Unassembled WGS sequence"/>
</dbReference>
<dbReference type="Gene3D" id="2.120.10.30">
    <property type="entry name" value="TolB, C-terminal domain"/>
    <property type="match status" value="1"/>
</dbReference>
<dbReference type="SUPFAM" id="SSF50952">
    <property type="entry name" value="Soluble quinoprotein glucose dehydrogenase"/>
    <property type="match status" value="1"/>
</dbReference>
<dbReference type="InterPro" id="IPR012938">
    <property type="entry name" value="Glc/Sorbosone_DH"/>
</dbReference>
<dbReference type="Pfam" id="PF07995">
    <property type="entry name" value="GSDH"/>
    <property type="match status" value="1"/>
</dbReference>
<evidence type="ECO:0000313" key="3">
    <source>
        <dbReference type="Proteomes" id="UP001596042"/>
    </source>
</evidence>
<keyword evidence="3" id="KW-1185">Reference proteome</keyword>
<dbReference type="InterPro" id="IPR011042">
    <property type="entry name" value="6-blade_b-propeller_TolB-like"/>
</dbReference>
<dbReference type="GO" id="GO:0016491">
    <property type="term" value="F:oxidoreductase activity"/>
    <property type="evidence" value="ECO:0007669"/>
    <property type="project" value="UniProtKB-KW"/>
</dbReference>
<comment type="caution">
    <text evidence="2">The sequence shown here is derived from an EMBL/GenBank/DDBJ whole genome shotgun (WGS) entry which is preliminary data.</text>
</comment>
<sequence length="383" mass="41704">MVLPILINRVITVGVLLVGLEILPVWATGINAGGRPAMTSLPFHVEEIASFDRPWAIAFLPDGRLILTEKAGKIFLVTQEGVKKEVMGVPKVAFGGQNGLLDIAPAPDFQSSHGIYLTYNEPAQTGSRLVLARGELKEDKATARLQDLATLWRQDVSARGGQPGGIMAFAPDGRHLFLTVGDRMLPEKAQDRDAPMGKILRMKLDGTVPQDNPFAHEKGVRALTYSLGHRNPYGLAFSADGRLWEHEMGPRGGDEFNLIRPGLNYGWPVVSNGDQYGGAKIPRHATRPEFEPPPLYWNPVIAPAGLVFYEAELFSNWKGSALIGGLASMALVRVAIDAHGRADEVERFDMGNRIRDVAVGPDGAVWLIEDDSPGRLVKLTPRS</sequence>
<dbReference type="EC" id="1.1.5.-" evidence="2"/>
<dbReference type="InterPro" id="IPR011041">
    <property type="entry name" value="Quinoprot_gluc/sorb_DH_b-prop"/>
</dbReference>